<dbReference type="EMBL" id="RCMK01001325">
    <property type="protein sequence ID" value="KAG2896733.1"/>
    <property type="molecule type" value="Genomic_DNA"/>
</dbReference>
<sequence>MEPSSSTSRMELPSTRSRPSMEFLEEEGVEVLEWTPRSPDLHPIENLWSILTRRVYKNGRQFNSLAELRTAIEYAWESIEHKIVRSLIDSMPRRCQEVIEKNGNKTHH</sequence>
<evidence type="ECO:0000313" key="8">
    <source>
        <dbReference type="Proteomes" id="UP000251314"/>
    </source>
</evidence>
<evidence type="ECO:0000313" key="5">
    <source>
        <dbReference type="EMBL" id="KAG3196730.1"/>
    </source>
</evidence>
<feature type="region of interest" description="Disordered" evidence="1">
    <location>
        <begin position="1"/>
        <end position="20"/>
    </location>
</feature>
<dbReference type="EMBL" id="MJFZ01001749">
    <property type="protein sequence ID" value="RAW21463.1"/>
    <property type="molecule type" value="Genomic_DNA"/>
</dbReference>
<evidence type="ECO:0000256" key="1">
    <source>
        <dbReference type="SAM" id="MobiDB-lite"/>
    </source>
</evidence>
<evidence type="ECO:0000313" key="4">
    <source>
        <dbReference type="EMBL" id="KAG2977825.1"/>
    </source>
</evidence>
<proteinExistence type="predicted"/>
<protein>
    <recommendedName>
        <fullName evidence="9">Tc1-like transposase DDE domain-containing protein</fullName>
    </recommendedName>
</protein>
<dbReference type="OrthoDB" id="164332at2759"/>
<dbReference type="EMBL" id="JAENGZ010002788">
    <property type="protein sequence ID" value="KAG6942858.1"/>
    <property type="molecule type" value="Genomic_DNA"/>
</dbReference>
<reference evidence="7 8" key="1">
    <citation type="submission" date="2018-01" db="EMBL/GenBank/DDBJ databases">
        <title>Draft genome of the strawberry crown rot pathogen Phytophthora cactorum.</title>
        <authorList>
            <person name="Armitage A.D."/>
            <person name="Lysoe E."/>
            <person name="Nellist C.F."/>
            <person name="Harrison R.J."/>
            <person name="Brurberg M.B."/>
        </authorList>
    </citation>
    <scope>NUCLEOTIDE SEQUENCE [LARGE SCALE GENOMIC DNA]</scope>
    <source>
        <strain evidence="7 8">10300</strain>
    </source>
</reference>
<comment type="caution">
    <text evidence="7">The sequence shown here is derived from an EMBL/GenBank/DDBJ whole genome shotgun (WGS) entry which is preliminary data.</text>
</comment>
<organism evidence="7 8">
    <name type="scientific">Phytophthora cactorum</name>
    <dbReference type="NCBI Taxonomy" id="29920"/>
    <lineage>
        <taxon>Eukaryota</taxon>
        <taxon>Sar</taxon>
        <taxon>Stramenopiles</taxon>
        <taxon>Oomycota</taxon>
        <taxon>Peronosporomycetes</taxon>
        <taxon>Peronosporales</taxon>
        <taxon>Peronosporaceae</taxon>
        <taxon>Phytophthora</taxon>
    </lineage>
</organism>
<gene>
    <name evidence="6" type="ORF">JG687_00018821</name>
    <name evidence="7" type="ORF">PC110_g22095</name>
    <name evidence="2" type="ORF">PC113_g20947</name>
    <name evidence="3" type="ORF">PC117_g22928</name>
    <name evidence="4" type="ORF">PC118_g12656</name>
    <name evidence="5" type="ORF">PC129_g24645</name>
</gene>
<dbReference type="Proteomes" id="UP000735874">
    <property type="component" value="Unassembled WGS sequence"/>
</dbReference>
<dbReference type="Proteomes" id="UP000736787">
    <property type="component" value="Unassembled WGS sequence"/>
</dbReference>
<dbReference type="EMBL" id="RCMV01003972">
    <property type="protein sequence ID" value="KAG3196730.1"/>
    <property type="molecule type" value="Genomic_DNA"/>
</dbReference>
<keyword evidence="8" id="KW-1185">Reference proteome</keyword>
<accession>A0A329RAA8</accession>
<dbReference type="Proteomes" id="UP000697107">
    <property type="component" value="Unassembled WGS sequence"/>
</dbReference>
<dbReference type="VEuPathDB" id="FungiDB:PC110_g22095"/>
<evidence type="ECO:0000313" key="3">
    <source>
        <dbReference type="EMBL" id="KAG2896733.1"/>
    </source>
</evidence>
<dbReference type="InterPro" id="IPR036397">
    <property type="entry name" value="RNaseH_sf"/>
</dbReference>
<evidence type="ECO:0000313" key="7">
    <source>
        <dbReference type="EMBL" id="RAW21463.1"/>
    </source>
</evidence>
<reference evidence="5" key="2">
    <citation type="submission" date="2018-05" db="EMBL/GenBank/DDBJ databases">
        <title>Effector identification in a new, highly contiguous assembly of the strawberry crown rot pathogen Phytophthora cactorum.</title>
        <authorList>
            <person name="Armitage A.D."/>
            <person name="Nellist C.F."/>
            <person name="Bates H."/>
            <person name="Vickerstaff R.J."/>
            <person name="Harrison R.J."/>
        </authorList>
    </citation>
    <scope>NUCLEOTIDE SEQUENCE</scope>
    <source>
        <strain evidence="2">15-7</strain>
        <strain evidence="3">4040</strain>
        <strain evidence="4">P415</strain>
        <strain evidence="5">P421</strain>
    </source>
</reference>
<evidence type="ECO:0000313" key="2">
    <source>
        <dbReference type="EMBL" id="KAG2831359.1"/>
    </source>
</evidence>
<feature type="compositionally biased region" description="Polar residues" evidence="1">
    <location>
        <begin position="1"/>
        <end position="18"/>
    </location>
</feature>
<dbReference type="Gene3D" id="3.30.420.10">
    <property type="entry name" value="Ribonuclease H-like superfamily/Ribonuclease H"/>
    <property type="match status" value="1"/>
</dbReference>
<dbReference type="AlphaFoldDB" id="A0A329RAA8"/>
<evidence type="ECO:0000313" key="6">
    <source>
        <dbReference type="EMBL" id="KAG6942858.1"/>
    </source>
</evidence>
<dbReference type="GO" id="GO:0003676">
    <property type="term" value="F:nucleic acid binding"/>
    <property type="evidence" value="ECO:0007669"/>
    <property type="project" value="InterPro"/>
</dbReference>
<dbReference type="Proteomes" id="UP000760860">
    <property type="component" value="Unassembled WGS sequence"/>
</dbReference>
<evidence type="ECO:0008006" key="9">
    <source>
        <dbReference type="Google" id="ProtNLM"/>
    </source>
</evidence>
<dbReference type="EMBL" id="RCML01000412">
    <property type="protein sequence ID" value="KAG2977825.1"/>
    <property type="molecule type" value="Genomic_DNA"/>
</dbReference>
<dbReference type="STRING" id="29920.A0A329RAA8"/>
<name>A0A329RAA8_9STRA</name>
<dbReference type="EMBL" id="RCMG01001282">
    <property type="protein sequence ID" value="KAG2831359.1"/>
    <property type="molecule type" value="Genomic_DNA"/>
</dbReference>
<reference evidence="6" key="3">
    <citation type="submission" date="2021-01" db="EMBL/GenBank/DDBJ databases">
        <title>Phytophthora aleatoria, a newly-described species from Pinus radiata is distinct from Phytophthora cactorum isolates based on comparative genomics.</title>
        <authorList>
            <person name="Mcdougal R."/>
            <person name="Panda P."/>
            <person name="Williams N."/>
            <person name="Studholme D.J."/>
        </authorList>
    </citation>
    <scope>NUCLEOTIDE SEQUENCE</scope>
    <source>
        <strain evidence="6">NZFS 3830</strain>
    </source>
</reference>
<dbReference type="Proteomes" id="UP000688947">
    <property type="component" value="Unassembled WGS sequence"/>
</dbReference>
<dbReference type="Proteomes" id="UP000251314">
    <property type="component" value="Unassembled WGS sequence"/>
</dbReference>